<protein>
    <recommendedName>
        <fullName evidence="4">Polysaccharide lyase family 20 protein</fullName>
    </recommendedName>
</protein>
<dbReference type="EMBL" id="QVQW01000195">
    <property type="protein sequence ID" value="RKU39698.1"/>
    <property type="molecule type" value="Genomic_DNA"/>
</dbReference>
<dbReference type="AlphaFoldDB" id="A0A420XW37"/>
<reference evidence="2 3" key="1">
    <citation type="submission" date="2018-08" db="EMBL/GenBank/DDBJ databases">
        <title>Draft genome of the lignicolous fungus Coniochaeta pulveracea.</title>
        <authorList>
            <person name="Borstlap C.J."/>
            <person name="De Witt R.N."/>
            <person name="Botha A."/>
            <person name="Volschenk H."/>
        </authorList>
    </citation>
    <scope>NUCLEOTIDE SEQUENCE [LARGE SCALE GENOMIC DNA]</scope>
    <source>
        <strain evidence="2 3">CAB683</strain>
    </source>
</reference>
<evidence type="ECO:0008006" key="4">
    <source>
        <dbReference type="Google" id="ProtNLM"/>
    </source>
</evidence>
<dbReference type="Gene3D" id="2.60.120.200">
    <property type="match status" value="1"/>
</dbReference>
<evidence type="ECO:0000256" key="1">
    <source>
        <dbReference type="SAM" id="SignalP"/>
    </source>
</evidence>
<evidence type="ECO:0000313" key="2">
    <source>
        <dbReference type="EMBL" id="RKU39698.1"/>
    </source>
</evidence>
<evidence type="ECO:0000313" key="3">
    <source>
        <dbReference type="Proteomes" id="UP000275385"/>
    </source>
</evidence>
<proteinExistence type="predicted"/>
<dbReference type="InterPro" id="IPR025975">
    <property type="entry name" value="Polysacc_lyase"/>
</dbReference>
<comment type="caution">
    <text evidence="2">The sequence shown here is derived from an EMBL/GenBank/DDBJ whole genome shotgun (WGS) entry which is preliminary data.</text>
</comment>
<feature type="signal peptide" evidence="1">
    <location>
        <begin position="1"/>
        <end position="21"/>
    </location>
</feature>
<dbReference type="Pfam" id="PF14099">
    <property type="entry name" value="Polysacc_lyase"/>
    <property type="match status" value="1"/>
</dbReference>
<keyword evidence="3" id="KW-1185">Reference proteome</keyword>
<keyword evidence="1" id="KW-0732">Signal</keyword>
<accession>A0A420XW37</accession>
<feature type="chain" id="PRO_5019339913" description="Polysaccharide lyase family 20 protein" evidence="1">
    <location>
        <begin position="22"/>
        <end position="272"/>
    </location>
</feature>
<dbReference type="OrthoDB" id="3889489at2759"/>
<organism evidence="2 3">
    <name type="scientific">Coniochaeta pulveracea</name>
    <dbReference type="NCBI Taxonomy" id="177199"/>
    <lineage>
        <taxon>Eukaryota</taxon>
        <taxon>Fungi</taxon>
        <taxon>Dikarya</taxon>
        <taxon>Ascomycota</taxon>
        <taxon>Pezizomycotina</taxon>
        <taxon>Sordariomycetes</taxon>
        <taxon>Sordariomycetidae</taxon>
        <taxon>Coniochaetales</taxon>
        <taxon>Coniochaetaceae</taxon>
        <taxon>Coniochaeta</taxon>
    </lineage>
</organism>
<dbReference type="Proteomes" id="UP000275385">
    <property type="component" value="Unassembled WGS sequence"/>
</dbReference>
<gene>
    <name evidence="2" type="ORF">DL546_000071</name>
</gene>
<sequence length="272" mass="30154">MALKILLSTALTFLLAGPVLSSVILRNPGNLSGWSSILREHSGTVDQVTNVVYAGSTAIKVTQTYDSSGTYTGRYHSEVHSSRGYHRGETLFYGFAFRLSDTWEFDSGQSYNIGQWIADFSNTGCDDWKPSSMIWLDGNTLNTRVVSGNICNSPPTTTYSNIATVSAGAWHTIVVQASWQSDTSGFYKLWFDGTKVLEKYNIKTTLDDDREFEWHMGLYANSWHDQGRMVGTQGFRQVWYDNLAIGTTTDGRLGGVVGRGLTVYFPVVAETV</sequence>
<name>A0A420XW37_9PEZI</name>